<evidence type="ECO:0000256" key="1">
    <source>
        <dbReference type="ARBA" id="ARBA00004123"/>
    </source>
</evidence>
<dbReference type="SMART" id="SM00717">
    <property type="entry name" value="SANT"/>
    <property type="match status" value="1"/>
</dbReference>
<dbReference type="eggNOG" id="ENOG502RGMX">
    <property type="taxonomic scope" value="Eukaryota"/>
</dbReference>
<feature type="region of interest" description="Disordered" evidence="9">
    <location>
        <begin position="877"/>
        <end position="908"/>
    </location>
</feature>
<feature type="domain" description="Myb-like" evidence="10">
    <location>
        <begin position="965"/>
        <end position="1015"/>
    </location>
</feature>
<evidence type="ECO:0000256" key="9">
    <source>
        <dbReference type="SAM" id="MobiDB-lite"/>
    </source>
</evidence>
<dbReference type="GO" id="GO:0035267">
    <property type="term" value="C:NuA4 histone acetyltransferase complex"/>
    <property type="evidence" value="ECO:0007669"/>
    <property type="project" value="TreeGrafter"/>
</dbReference>
<reference evidence="13" key="1">
    <citation type="submission" date="2012-06" db="EMBL/GenBank/DDBJ databases">
        <title>The genome sequence of Coniosporium apollinis CBS 100218.</title>
        <authorList>
            <consortium name="The Broad Institute Genome Sequencing Platform"/>
            <person name="Cuomo C."/>
            <person name="Gorbushina A."/>
            <person name="Noack S."/>
            <person name="Walker B."/>
            <person name="Young S.K."/>
            <person name="Zeng Q."/>
            <person name="Gargeya S."/>
            <person name="Fitzgerald M."/>
            <person name="Haas B."/>
            <person name="Abouelleil A."/>
            <person name="Alvarado L."/>
            <person name="Arachchi H.M."/>
            <person name="Berlin A.M."/>
            <person name="Chapman S.B."/>
            <person name="Goldberg J."/>
            <person name="Griggs A."/>
            <person name="Gujja S."/>
            <person name="Hansen M."/>
            <person name="Howarth C."/>
            <person name="Imamovic A."/>
            <person name="Larimer J."/>
            <person name="McCowan C."/>
            <person name="Montmayeur A."/>
            <person name="Murphy C."/>
            <person name="Neiman D."/>
            <person name="Pearson M."/>
            <person name="Priest M."/>
            <person name="Roberts A."/>
            <person name="Saif S."/>
            <person name="Shea T."/>
            <person name="Sisk P."/>
            <person name="Sykes S."/>
            <person name="Wortman J."/>
            <person name="Nusbaum C."/>
            <person name="Birren B."/>
        </authorList>
    </citation>
    <scope>NUCLEOTIDE SEQUENCE [LARGE SCALE GENOMIC DNA]</scope>
    <source>
        <strain evidence="13">CBS 100218</strain>
    </source>
</reference>
<dbReference type="RefSeq" id="XP_007780263.1">
    <property type="nucleotide sequence ID" value="XM_007782073.1"/>
</dbReference>
<evidence type="ECO:0000256" key="8">
    <source>
        <dbReference type="ARBA" id="ARBA00029670"/>
    </source>
</evidence>
<evidence type="ECO:0000256" key="3">
    <source>
        <dbReference type="ARBA" id="ARBA00022763"/>
    </source>
</evidence>
<evidence type="ECO:0000256" key="2">
    <source>
        <dbReference type="ARBA" id="ARBA00008913"/>
    </source>
</evidence>
<dbReference type="STRING" id="1168221.R7YTC9"/>
<dbReference type="PANTHER" id="PTHR46459">
    <property type="entry name" value="E1A-BINDING PROTEIN P400-RELATED"/>
    <property type="match status" value="1"/>
</dbReference>
<feature type="compositionally biased region" description="Low complexity" evidence="9">
    <location>
        <begin position="285"/>
        <end position="297"/>
    </location>
</feature>
<evidence type="ECO:0000256" key="4">
    <source>
        <dbReference type="ARBA" id="ARBA00022853"/>
    </source>
</evidence>
<feature type="compositionally biased region" description="Polar residues" evidence="9">
    <location>
        <begin position="1206"/>
        <end position="1224"/>
    </location>
</feature>
<proteinExistence type="inferred from homology"/>
<dbReference type="Gene3D" id="1.10.10.60">
    <property type="entry name" value="Homeodomain-like"/>
    <property type="match status" value="1"/>
</dbReference>
<feature type="region of interest" description="Disordered" evidence="9">
    <location>
        <begin position="392"/>
        <end position="424"/>
    </location>
</feature>
<comment type="similarity">
    <text evidence="2">Belongs to the EAF1 family.</text>
</comment>
<keyword evidence="4" id="KW-0156">Chromatin regulator</keyword>
<feature type="compositionally biased region" description="Polar residues" evidence="9">
    <location>
        <begin position="1163"/>
        <end position="1185"/>
    </location>
</feature>
<evidence type="ECO:0000256" key="7">
    <source>
        <dbReference type="ARBA" id="ARBA00025178"/>
    </source>
</evidence>
<feature type="compositionally biased region" description="Basic and acidic residues" evidence="9">
    <location>
        <begin position="1097"/>
        <end position="1107"/>
    </location>
</feature>
<keyword evidence="13" id="KW-1185">Reference proteome</keyword>
<keyword evidence="3" id="KW-0227">DNA damage</keyword>
<dbReference type="InterPro" id="IPR014012">
    <property type="entry name" value="HSA_dom"/>
</dbReference>
<feature type="region of interest" description="Disordered" evidence="9">
    <location>
        <begin position="453"/>
        <end position="517"/>
    </location>
</feature>
<feature type="region of interest" description="Disordered" evidence="9">
    <location>
        <begin position="237"/>
        <end position="259"/>
    </location>
</feature>
<feature type="compositionally biased region" description="Polar residues" evidence="9">
    <location>
        <begin position="298"/>
        <end position="307"/>
    </location>
</feature>
<feature type="compositionally biased region" description="Polar residues" evidence="9">
    <location>
        <begin position="195"/>
        <end position="208"/>
    </location>
</feature>
<feature type="domain" description="HSA" evidence="11">
    <location>
        <begin position="671"/>
        <end position="747"/>
    </location>
</feature>
<feature type="compositionally biased region" description="Polar residues" evidence="9">
    <location>
        <begin position="155"/>
        <end position="171"/>
    </location>
</feature>
<evidence type="ECO:0000256" key="6">
    <source>
        <dbReference type="ARBA" id="ARBA00023242"/>
    </source>
</evidence>
<protein>
    <recommendedName>
        <fullName evidence="8">Vacuolar import and degradation protein 21</fullName>
    </recommendedName>
</protein>
<dbReference type="Proteomes" id="UP000016924">
    <property type="component" value="Unassembled WGS sequence"/>
</dbReference>
<feature type="compositionally biased region" description="Polar residues" evidence="9">
    <location>
        <begin position="400"/>
        <end position="410"/>
    </location>
</feature>
<feature type="region of interest" description="Disordered" evidence="9">
    <location>
        <begin position="78"/>
        <end position="218"/>
    </location>
</feature>
<dbReference type="HOGENOM" id="CLU_001331_1_0_1"/>
<keyword evidence="6" id="KW-0539">Nucleus</keyword>
<feature type="region of interest" description="Disordered" evidence="9">
    <location>
        <begin position="1051"/>
        <end position="1078"/>
    </location>
</feature>
<organism evidence="12 13">
    <name type="scientific">Coniosporium apollinis (strain CBS 100218)</name>
    <name type="common">Rock-inhabiting black yeast</name>
    <dbReference type="NCBI Taxonomy" id="1168221"/>
    <lineage>
        <taxon>Eukaryota</taxon>
        <taxon>Fungi</taxon>
        <taxon>Dikarya</taxon>
        <taxon>Ascomycota</taxon>
        <taxon>Pezizomycotina</taxon>
        <taxon>Dothideomycetes</taxon>
        <taxon>Dothideomycetes incertae sedis</taxon>
        <taxon>Coniosporium</taxon>
    </lineage>
</organism>
<sequence>MSLDTLRDAISREKKNEIAACQLTRFRKLRELYAYSAYILSAPKLHELNFDAPPDAAELHFLDENDIAKGRYFNDASLPWPTQDASVSPKSPRSSVSEKSSQLPADMQTPRAVGESMPGVDIDVRPSPLADGTATASSGLDADMTHEMAKAVPKSTPSPLVKSSSEMTPAATTAKPIESNPVRSPAGHGRDRQSSEGVSQDVLSQTVLPDSPSIDPKVAAPLTADDAVALPAAEIPGFQAQDDPRQPKVVHLPPRDQQERHLREVEHALARRDRILNEKATLSLGSGLGDLASSPSSTVGPHSTTTPRPAHPSPDTSPDEESFPADIAASGRNGSLSVYEEEMTKDEEHRILKSQMDAARRRARAGSPAMSDAQLHLEDEQAIKAARDAAFTPNGAGANDQGSTSQNALESAQGAGGDTFPPEVKPLTTALGVVSLNTPASVDKMWNDISKDNRGAPLNVPDGDATTLESSQPLATSAQRHQSASSGEIESGERKDIGMNQNRADGLQSGSGDFPLIQDSERTSAINSSGLSGENTALGSVEVDSTQAVAQMFSELSHAGQRGIKRRRLSTVVFKNQDHTGILDELVRESEDYAALRGASQDPDRDYLEPLFSWQAHQSPRSRPLLDVLQTANKTVSTENQHAAAEAVHEYRTLKKIYQMQSASRWSFRQLERSQEPRRPPNVWDNLLGQMKAMRTDFREERKWKHAIARKMAHWCAEFVASGPRQRKLLQVKVRPNASFRRDRAGSNGAAGADALATSQSNMSGGSHDVPELIHSAANETESEWFPDDEGPGCASGTAQPPTALFSLDYDDVILCLEDNAATNSLISELPLYEPKPLPDIPPDDPNDSASSTAPALPIVPVSKLVTGKIVPTILGPPKKKSRYDYEEEDEVQGDRSTGQSSEDVWPSQGYHISRQEIPPENTDVALFNKENQTLRDRIHASHAFRPPAEFGMPPTTWFEAKTSSQWLWEEDQRLRTLVREYSYNWSIISDRLAIPSLFTSAAERRTPWECFERWYLLEGLPADMLKTAYFRTYQSRLETAARSIAAQWQASQQQQAQTPGQGTPVRRRSSQPCRVERRRNNRYLALIDAMRKLARKRESIQHKQQEAAKAAALRKAHEGARPRNQTHTPQQFSQMKHEKETAIARNNQAMHQQRMLAMSHQRAMQQQGINGTNGPQQQPHNNPGVNGHGPSPLGNANLQPGHPQQGVNIQAQPHPTGQANQANGAVPGVPLNPQAIPQANMQVNMRGGLQPQSSSDNLRIAMQQRAVQGAAGQPQYPIQRSMQGAMNGINRGGMPNPAMLAAMANNQHMNGNAVSANAAASANMNGAGIPRSSASPRMSNANPASRPQPLSSGHIPAINEISAHIQSQNPHMTPDEVRQLALERLKSRTNGTRQNALNAAGGAAGLGSQQASQHMGAQAAYQQAQAQQPNHIHAGSASPPSGMSRQQLYQRQIHQHTMQQRPPSSQQQLGQGSPVLSNATLGSGGVVGQGPRPESRSATPQGQLLMQGSPVMGQHQAAVPGSR</sequence>
<dbReference type="GeneID" id="19901492"/>
<dbReference type="Pfam" id="PF07529">
    <property type="entry name" value="HSA"/>
    <property type="match status" value="1"/>
</dbReference>
<feature type="region of interest" description="Disordered" evidence="9">
    <location>
        <begin position="740"/>
        <end position="767"/>
    </location>
</feature>
<dbReference type="SUPFAM" id="SSF46689">
    <property type="entry name" value="Homeodomain-like"/>
    <property type="match status" value="1"/>
</dbReference>
<feature type="region of interest" description="Disordered" evidence="9">
    <location>
        <begin position="1160"/>
        <end position="1230"/>
    </location>
</feature>
<name>R7YTC9_CONA1</name>
<feature type="region of interest" description="Disordered" evidence="9">
    <location>
        <begin position="285"/>
        <end position="334"/>
    </location>
</feature>
<dbReference type="PROSITE" id="PS50090">
    <property type="entry name" value="MYB_LIKE"/>
    <property type="match status" value="1"/>
</dbReference>
<comment type="function">
    <text evidence="7">Component of the NuA4 histone acetyltransferase complex which is involved in transcriptional activation of selected genes principally by acetylation of nucleosomal histone H4 and H2A. The NuA4 complex is also involved in DNA repair.</text>
</comment>
<dbReference type="InterPro" id="IPR009057">
    <property type="entry name" value="Homeodomain-like_sf"/>
</dbReference>
<accession>R7YTC9</accession>
<feature type="compositionally biased region" description="Polar residues" evidence="9">
    <location>
        <begin position="1333"/>
        <end position="1352"/>
    </location>
</feature>
<dbReference type="OMA" id="KQQHASH"/>
<comment type="subcellular location">
    <subcellularLocation>
        <location evidence="1">Nucleus</location>
    </subcellularLocation>
</comment>
<evidence type="ECO:0000259" key="11">
    <source>
        <dbReference type="PROSITE" id="PS51204"/>
    </source>
</evidence>
<dbReference type="GO" id="GO:0005634">
    <property type="term" value="C:nucleus"/>
    <property type="evidence" value="ECO:0007669"/>
    <property type="project" value="UniProtKB-SubCell"/>
</dbReference>
<dbReference type="EMBL" id="JH767571">
    <property type="protein sequence ID" value="EON64946.1"/>
    <property type="molecule type" value="Genomic_DNA"/>
</dbReference>
<keyword evidence="5" id="KW-0234">DNA repair</keyword>
<feature type="compositionally biased region" description="Low complexity" evidence="9">
    <location>
        <begin position="1460"/>
        <end position="1475"/>
    </location>
</feature>
<dbReference type="OrthoDB" id="5364245at2759"/>
<dbReference type="Pfam" id="PF13921">
    <property type="entry name" value="Myb_DNA-bind_6"/>
    <property type="match status" value="1"/>
</dbReference>
<feature type="compositionally biased region" description="Polar residues" evidence="9">
    <location>
        <begin position="499"/>
        <end position="511"/>
    </location>
</feature>
<dbReference type="CDD" id="cd00167">
    <property type="entry name" value="SANT"/>
    <property type="match status" value="1"/>
</dbReference>
<dbReference type="GO" id="GO:0006325">
    <property type="term" value="P:chromatin organization"/>
    <property type="evidence" value="ECO:0007669"/>
    <property type="project" value="UniProtKB-KW"/>
</dbReference>
<dbReference type="GO" id="GO:0006281">
    <property type="term" value="P:DNA repair"/>
    <property type="evidence" value="ECO:0007669"/>
    <property type="project" value="UniProtKB-KW"/>
</dbReference>
<feature type="compositionally biased region" description="Low complexity" evidence="9">
    <location>
        <begin position="86"/>
        <end position="101"/>
    </location>
</feature>
<dbReference type="SMART" id="SM00573">
    <property type="entry name" value="HSA"/>
    <property type="match status" value="1"/>
</dbReference>
<evidence type="ECO:0000259" key="10">
    <source>
        <dbReference type="PROSITE" id="PS50090"/>
    </source>
</evidence>
<evidence type="ECO:0000313" key="12">
    <source>
        <dbReference type="EMBL" id="EON64946.1"/>
    </source>
</evidence>
<gene>
    <name evidence="12" type="ORF">W97_04181</name>
</gene>
<dbReference type="PROSITE" id="PS51204">
    <property type="entry name" value="HSA"/>
    <property type="match status" value="1"/>
</dbReference>
<dbReference type="GO" id="GO:0003682">
    <property type="term" value="F:chromatin binding"/>
    <property type="evidence" value="ECO:0007669"/>
    <property type="project" value="TreeGrafter"/>
</dbReference>
<feature type="compositionally biased region" description="Low complexity" evidence="9">
    <location>
        <begin position="1404"/>
        <end position="1429"/>
    </location>
</feature>
<feature type="compositionally biased region" description="Polar residues" evidence="9">
    <location>
        <begin position="1439"/>
        <end position="1459"/>
    </location>
</feature>
<evidence type="ECO:0000256" key="5">
    <source>
        <dbReference type="ARBA" id="ARBA00023204"/>
    </source>
</evidence>
<dbReference type="PANTHER" id="PTHR46459:SF1">
    <property type="entry name" value="E1A-BINDING PROTEIN P400"/>
    <property type="match status" value="1"/>
</dbReference>
<feature type="compositionally biased region" description="Polar residues" evidence="9">
    <location>
        <begin position="1497"/>
        <end position="1507"/>
    </location>
</feature>
<evidence type="ECO:0000313" key="13">
    <source>
        <dbReference type="Proteomes" id="UP000016924"/>
    </source>
</evidence>
<dbReference type="InterPro" id="IPR001005">
    <property type="entry name" value="SANT/Myb"/>
</dbReference>
<feature type="region of interest" description="Disordered" evidence="9">
    <location>
        <begin position="1404"/>
        <end position="1524"/>
    </location>
</feature>
<feature type="compositionally biased region" description="Polar residues" evidence="9">
    <location>
        <begin position="1124"/>
        <end position="1135"/>
    </location>
</feature>
<feature type="compositionally biased region" description="Polar residues" evidence="9">
    <location>
        <begin position="467"/>
        <end position="488"/>
    </location>
</feature>
<feature type="region of interest" description="Disordered" evidence="9">
    <location>
        <begin position="1328"/>
        <end position="1355"/>
    </location>
</feature>
<feature type="region of interest" description="Disordered" evidence="9">
    <location>
        <begin position="1096"/>
        <end position="1141"/>
    </location>
</feature>